<evidence type="ECO:0000313" key="2">
    <source>
        <dbReference type="EMBL" id="OCK76196.1"/>
    </source>
</evidence>
<proteinExistence type="predicted"/>
<dbReference type="EMBL" id="KV745234">
    <property type="protein sequence ID" value="OCK76196.1"/>
    <property type="molecule type" value="Genomic_DNA"/>
</dbReference>
<dbReference type="Pfam" id="PF00069">
    <property type="entry name" value="Pkinase"/>
    <property type="match status" value="1"/>
</dbReference>
<feature type="domain" description="Protein kinase" evidence="1">
    <location>
        <begin position="23"/>
        <end position="271"/>
    </location>
</feature>
<dbReference type="GO" id="GO:0005524">
    <property type="term" value="F:ATP binding"/>
    <property type="evidence" value="ECO:0007669"/>
    <property type="project" value="InterPro"/>
</dbReference>
<accession>A0A8E2E2X1</accession>
<dbReference type="SUPFAM" id="SSF56112">
    <property type="entry name" value="Protein kinase-like (PK-like)"/>
    <property type="match status" value="1"/>
</dbReference>
<keyword evidence="3" id="KW-1185">Reference proteome</keyword>
<dbReference type="InterPro" id="IPR000719">
    <property type="entry name" value="Prot_kinase_dom"/>
</dbReference>
<protein>
    <recommendedName>
        <fullName evidence="1">Protein kinase domain-containing protein</fullName>
    </recommendedName>
</protein>
<dbReference type="PROSITE" id="PS50011">
    <property type="entry name" value="PROTEIN_KINASE_DOM"/>
    <property type="match status" value="1"/>
</dbReference>
<evidence type="ECO:0000313" key="3">
    <source>
        <dbReference type="Proteomes" id="UP000250266"/>
    </source>
</evidence>
<dbReference type="AlphaFoldDB" id="A0A8E2E2X1"/>
<evidence type="ECO:0000259" key="1">
    <source>
        <dbReference type="PROSITE" id="PS50011"/>
    </source>
</evidence>
<dbReference type="OrthoDB" id="4062651at2759"/>
<organism evidence="2 3">
    <name type="scientific">Lepidopterella palustris CBS 459.81</name>
    <dbReference type="NCBI Taxonomy" id="1314670"/>
    <lineage>
        <taxon>Eukaryota</taxon>
        <taxon>Fungi</taxon>
        <taxon>Dikarya</taxon>
        <taxon>Ascomycota</taxon>
        <taxon>Pezizomycotina</taxon>
        <taxon>Dothideomycetes</taxon>
        <taxon>Pleosporomycetidae</taxon>
        <taxon>Mytilinidiales</taxon>
        <taxon>Argynnaceae</taxon>
        <taxon>Lepidopterella</taxon>
    </lineage>
</organism>
<reference evidence="2 3" key="1">
    <citation type="journal article" date="2016" name="Nat. Commun.">
        <title>Ectomycorrhizal ecology is imprinted in the genome of the dominant symbiotic fungus Cenococcum geophilum.</title>
        <authorList>
            <consortium name="DOE Joint Genome Institute"/>
            <person name="Peter M."/>
            <person name="Kohler A."/>
            <person name="Ohm R.A."/>
            <person name="Kuo A."/>
            <person name="Krutzmann J."/>
            <person name="Morin E."/>
            <person name="Arend M."/>
            <person name="Barry K.W."/>
            <person name="Binder M."/>
            <person name="Choi C."/>
            <person name="Clum A."/>
            <person name="Copeland A."/>
            <person name="Grisel N."/>
            <person name="Haridas S."/>
            <person name="Kipfer T."/>
            <person name="LaButti K."/>
            <person name="Lindquist E."/>
            <person name="Lipzen A."/>
            <person name="Maire R."/>
            <person name="Meier B."/>
            <person name="Mihaltcheva S."/>
            <person name="Molinier V."/>
            <person name="Murat C."/>
            <person name="Poggeler S."/>
            <person name="Quandt C.A."/>
            <person name="Sperisen C."/>
            <person name="Tritt A."/>
            <person name="Tisserant E."/>
            <person name="Crous P.W."/>
            <person name="Henrissat B."/>
            <person name="Nehls U."/>
            <person name="Egli S."/>
            <person name="Spatafora J.W."/>
            <person name="Grigoriev I.V."/>
            <person name="Martin F.M."/>
        </authorList>
    </citation>
    <scope>NUCLEOTIDE SEQUENCE [LARGE SCALE GENOMIC DNA]</scope>
    <source>
        <strain evidence="2 3">CBS 459.81</strain>
    </source>
</reference>
<dbReference type="InterPro" id="IPR011009">
    <property type="entry name" value="Kinase-like_dom_sf"/>
</dbReference>
<dbReference type="GO" id="GO:0004672">
    <property type="term" value="F:protein kinase activity"/>
    <property type="evidence" value="ECO:0007669"/>
    <property type="project" value="InterPro"/>
</dbReference>
<name>A0A8E2E2X1_9PEZI</name>
<dbReference type="Proteomes" id="UP000250266">
    <property type="component" value="Unassembled WGS sequence"/>
</dbReference>
<gene>
    <name evidence="2" type="ORF">K432DRAFT_385621</name>
</gene>
<dbReference type="Gene3D" id="1.10.510.10">
    <property type="entry name" value="Transferase(Phosphotransferase) domain 1"/>
    <property type="match status" value="1"/>
</dbReference>
<sequence length="271" mass="31036">MVVKQARADSALNIYSKRDLTSLSEVTDYKTGEFLRSTFTYIDNEDIAWVGRAPGIRKYDLTVKDLERELKRIPDEKIYPLHTWMSVVLETDRKNLFIKRPKISCADNEYEIKLVPRILFEEAEVLEFLKQHPHPNIVKYHGCIVNRGRITGLALEKYGVILQYRYEDVPYDLDIAACMNGIRAGVTHLHSLGLAHNDLNPTNIALDGDDNPIILDFGSCKKFGKELLSGGTYGWVDEDYSTSAQRHDESALVKLETWLIEEKTRRARSTS</sequence>